<organism evidence="2 3">
    <name type="scientific">Aciduliprofundum boonei (strain DSM 19572 / T469)</name>
    <dbReference type="NCBI Taxonomy" id="439481"/>
    <lineage>
        <taxon>Archaea</taxon>
        <taxon>Methanobacteriati</taxon>
        <taxon>Thermoplasmatota</taxon>
        <taxon>DHVE2 group</taxon>
        <taxon>Candidatus Aciduliprofundum</taxon>
    </lineage>
</organism>
<dbReference type="InterPro" id="IPR032466">
    <property type="entry name" value="Metal_Hydrolase"/>
</dbReference>
<dbReference type="InterPro" id="IPR006680">
    <property type="entry name" value="Amidohydro-rel"/>
</dbReference>
<dbReference type="SUPFAM" id="SSF51556">
    <property type="entry name" value="Metallo-dependent hydrolases"/>
    <property type="match status" value="1"/>
</dbReference>
<dbReference type="InterPro" id="IPR011059">
    <property type="entry name" value="Metal-dep_hydrolase_composite"/>
</dbReference>
<dbReference type="PANTHER" id="PTHR43135:SF3">
    <property type="entry name" value="ALPHA-D-RIBOSE 1-METHYLPHOSPHONATE 5-TRIPHOSPHATE DIPHOSPHATASE"/>
    <property type="match status" value="1"/>
</dbReference>
<dbReference type="GeneID" id="8827855"/>
<dbReference type="AlphaFoldDB" id="B5IGY6"/>
<name>B5IGY6_ACIB4</name>
<dbReference type="SUPFAM" id="SSF51338">
    <property type="entry name" value="Composite domain of metallo-dependent hydrolases"/>
    <property type="match status" value="1"/>
</dbReference>
<dbReference type="RefSeq" id="WP_008086409.1">
    <property type="nucleotide sequence ID" value="NC_013926.1"/>
</dbReference>
<keyword evidence="3" id="KW-1185">Reference proteome</keyword>
<gene>
    <name evidence="2" type="ordered locus">Aboo_0904</name>
</gene>
<evidence type="ECO:0000313" key="3">
    <source>
        <dbReference type="Proteomes" id="UP000001400"/>
    </source>
</evidence>
<reference evidence="2" key="1">
    <citation type="submission" date="2010-02" db="EMBL/GenBank/DDBJ databases">
        <title>Complete sequence of Aciduliprofundum boonei T469.</title>
        <authorList>
            <consortium name="US DOE Joint Genome Institute"/>
            <person name="Lucas S."/>
            <person name="Copeland A."/>
            <person name="Lapidus A."/>
            <person name="Cheng J.-F."/>
            <person name="Bruce D."/>
            <person name="Goodwin L."/>
            <person name="Pitluck S."/>
            <person name="Saunders E."/>
            <person name="Detter J.C."/>
            <person name="Han C."/>
            <person name="Tapia R."/>
            <person name="Land M."/>
            <person name="Hauser L."/>
            <person name="Kyrpides N."/>
            <person name="Mikhailova N."/>
            <person name="Flores G."/>
            <person name="Reysenbach A.-L."/>
            <person name="Woyke T."/>
        </authorList>
    </citation>
    <scope>NUCLEOTIDE SEQUENCE</scope>
    <source>
        <strain evidence="2">T469</strain>
    </source>
</reference>
<protein>
    <submittedName>
        <fullName evidence="2">Amidohydrolase</fullName>
    </submittedName>
</protein>
<dbReference type="eggNOG" id="arCOG00696">
    <property type="taxonomic scope" value="Archaea"/>
</dbReference>
<evidence type="ECO:0000259" key="1">
    <source>
        <dbReference type="Pfam" id="PF01979"/>
    </source>
</evidence>
<dbReference type="Gene3D" id="3.20.20.140">
    <property type="entry name" value="Metal-dependent hydrolases"/>
    <property type="match status" value="1"/>
</dbReference>
<dbReference type="GO" id="GO:0016810">
    <property type="term" value="F:hydrolase activity, acting on carbon-nitrogen (but not peptide) bonds"/>
    <property type="evidence" value="ECO:0007669"/>
    <property type="project" value="InterPro"/>
</dbReference>
<feature type="domain" description="Amidohydrolase-related" evidence="1">
    <location>
        <begin position="47"/>
        <end position="374"/>
    </location>
</feature>
<dbReference type="KEGG" id="abi:Aboo_0904"/>
<dbReference type="Proteomes" id="UP000001400">
    <property type="component" value="Chromosome"/>
</dbReference>
<accession>B5IGY6</accession>
<dbReference type="HOGENOM" id="CLU_046987_0_0_2"/>
<dbReference type="PANTHER" id="PTHR43135">
    <property type="entry name" value="ALPHA-D-RIBOSE 1-METHYLPHOSPHONATE 5-TRIPHOSPHATE DIPHOSPHATASE"/>
    <property type="match status" value="1"/>
</dbReference>
<dbReference type="OrthoDB" id="42542at2157"/>
<sequence>MKAIKANLLYDGTGAKAKKNVYILFDGEKIVDISKDRKGAEVVDEGIVTPGFVDPHCHIGMARSGEPYQEDETNEEMNAIYPLVNAIHSVYMDDPAFRESVEFGVLYSHIMPGSGNIIGGRTALIRNFARDIGDAFIENIGIKAALGYNPRSTTSWKGTRPSTRMGAIAMLREELIKAKKTKALLKKKKKIKEEIEPLTDIFIDILDKKLPLMVHVHKEDDIITLMNLVDEFGIRAVINHGCDVHSPELWEKVKKKKMDVIYGPVDSFSYKVELKNESWRNIRYIVESGLKFAVMSDHPVVLQRNLYLQLRFFRRFGMSKEEAIALISGNAADIIGAKNIGKVKKGYLASLVVWNGDPFSLDSYPVHVIAEGQTVYEE</sequence>
<proteinExistence type="predicted"/>
<dbReference type="InterPro" id="IPR051781">
    <property type="entry name" value="Metallo-dep_Hydrolase"/>
</dbReference>
<dbReference type="Pfam" id="PF01979">
    <property type="entry name" value="Amidohydro_1"/>
    <property type="match status" value="1"/>
</dbReference>
<dbReference type="EMBL" id="CP001941">
    <property type="protein sequence ID" value="ADD08713.1"/>
    <property type="molecule type" value="Genomic_DNA"/>
</dbReference>
<evidence type="ECO:0000313" key="2">
    <source>
        <dbReference type="EMBL" id="ADD08713.1"/>
    </source>
</evidence>
<dbReference type="STRING" id="439481.Aboo_0904"/>